<protein>
    <submittedName>
        <fullName evidence="1">Putative Receptor-like serine/threonine-protein kinase</fullName>
    </submittedName>
</protein>
<dbReference type="AlphaFoldDB" id="A0A8K0I290"/>
<sequence>MDFDSLQGEHEFQNELALIGKMLAMASSPNYGWVVALLGYCSFDKKHHRQWWWRRWEVHKEEPNNILLDAYLSAKIIDFGLARLKTPIADDLQAALVSPASNLGDNEVAIEIMPNKAMIGDSKSFLNVKESAVGGGKDDASIMGETAESNTMTAEFEESIGCGGLAINGGGLCA</sequence>
<dbReference type="PANTHER" id="PTHR46821:SF2">
    <property type="entry name" value="OS03G0251700 PROTEIN"/>
    <property type="match status" value="1"/>
</dbReference>
<keyword evidence="1" id="KW-0808">Transferase</keyword>
<dbReference type="InterPro" id="IPR011009">
    <property type="entry name" value="Kinase-like_dom_sf"/>
</dbReference>
<dbReference type="SUPFAM" id="SSF56112">
    <property type="entry name" value="Protein kinase-like (PK-like)"/>
    <property type="match status" value="1"/>
</dbReference>
<organism evidence="1 2">
    <name type="scientific">Cocos nucifera</name>
    <name type="common">Coconut palm</name>
    <dbReference type="NCBI Taxonomy" id="13894"/>
    <lineage>
        <taxon>Eukaryota</taxon>
        <taxon>Viridiplantae</taxon>
        <taxon>Streptophyta</taxon>
        <taxon>Embryophyta</taxon>
        <taxon>Tracheophyta</taxon>
        <taxon>Spermatophyta</taxon>
        <taxon>Magnoliopsida</taxon>
        <taxon>Liliopsida</taxon>
        <taxon>Arecaceae</taxon>
        <taxon>Arecoideae</taxon>
        <taxon>Cocoseae</taxon>
        <taxon>Attaleinae</taxon>
        <taxon>Cocos</taxon>
    </lineage>
</organism>
<dbReference type="Proteomes" id="UP000797356">
    <property type="component" value="Chromosome 3"/>
</dbReference>
<accession>A0A8K0I290</accession>
<keyword evidence="1" id="KW-0675">Receptor</keyword>
<dbReference type="EMBL" id="CM017874">
    <property type="protein sequence ID" value="KAG1333950.1"/>
    <property type="molecule type" value="Genomic_DNA"/>
</dbReference>
<reference evidence="1" key="1">
    <citation type="journal article" date="2017" name="Gigascience">
        <title>The genome draft of coconut (Cocos nucifera).</title>
        <authorList>
            <person name="Xiao Y."/>
            <person name="Xu P."/>
            <person name="Fan H."/>
            <person name="Baudouin L."/>
            <person name="Xia W."/>
            <person name="Bocs S."/>
            <person name="Xu J."/>
            <person name="Li Q."/>
            <person name="Guo A."/>
            <person name="Zhou L."/>
            <person name="Li J."/>
            <person name="Wu Y."/>
            <person name="Ma Z."/>
            <person name="Armero A."/>
            <person name="Issali A.E."/>
            <person name="Liu N."/>
            <person name="Peng M."/>
            <person name="Yang Y."/>
        </authorList>
    </citation>
    <scope>NUCLEOTIDE SEQUENCE</scope>
    <source>
        <tissue evidence="1">Spear leaf of Hainan Tall coconut</tissue>
    </source>
</reference>
<dbReference type="Gene3D" id="1.10.510.10">
    <property type="entry name" value="Transferase(Phosphotransferase) domain 1"/>
    <property type="match status" value="1"/>
</dbReference>
<keyword evidence="2" id="KW-1185">Reference proteome</keyword>
<gene>
    <name evidence="1" type="ORF">COCNU_03G000690</name>
</gene>
<dbReference type="InterPro" id="IPR044576">
    <property type="entry name" value="At4g25390-like"/>
</dbReference>
<dbReference type="PANTHER" id="PTHR46821">
    <property type="entry name" value="OS07G0586332 PROTEIN"/>
    <property type="match status" value="1"/>
</dbReference>
<comment type="caution">
    <text evidence="1">The sequence shown here is derived from an EMBL/GenBank/DDBJ whole genome shotgun (WGS) entry which is preliminary data.</text>
</comment>
<evidence type="ECO:0000313" key="1">
    <source>
        <dbReference type="EMBL" id="KAG1333950.1"/>
    </source>
</evidence>
<dbReference type="GO" id="GO:0016301">
    <property type="term" value="F:kinase activity"/>
    <property type="evidence" value="ECO:0007669"/>
    <property type="project" value="UniProtKB-KW"/>
</dbReference>
<proteinExistence type="predicted"/>
<name>A0A8K0I290_COCNU</name>
<reference evidence="1" key="2">
    <citation type="submission" date="2019-07" db="EMBL/GenBank/DDBJ databases">
        <authorList>
            <person name="Yang Y."/>
            <person name="Bocs S."/>
            <person name="Baudouin L."/>
        </authorList>
    </citation>
    <scope>NUCLEOTIDE SEQUENCE</scope>
    <source>
        <tissue evidence="1">Spear leaf of Hainan Tall coconut</tissue>
    </source>
</reference>
<keyword evidence="1" id="KW-0418">Kinase</keyword>
<evidence type="ECO:0000313" key="2">
    <source>
        <dbReference type="Proteomes" id="UP000797356"/>
    </source>
</evidence>